<protein>
    <submittedName>
        <fullName evidence="2">Unannotated protein</fullName>
    </submittedName>
</protein>
<dbReference type="EMBL" id="CAEZYR010000079">
    <property type="protein sequence ID" value="CAB4754854.1"/>
    <property type="molecule type" value="Genomic_DNA"/>
</dbReference>
<dbReference type="Pfam" id="PF12680">
    <property type="entry name" value="SnoaL_2"/>
    <property type="match status" value="1"/>
</dbReference>
<feature type="domain" description="SnoaL-like" evidence="1">
    <location>
        <begin position="13"/>
        <end position="111"/>
    </location>
</feature>
<reference evidence="2" key="1">
    <citation type="submission" date="2020-05" db="EMBL/GenBank/DDBJ databases">
        <authorList>
            <person name="Chiriac C."/>
            <person name="Salcher M."/>
            <person name="Ghai R."/>
            <person name="Kavagutti S V."/>
        </authorList>
    </citation>
    <scope>NUCLEOTIDE SEQUENCE</scope>
</reference>
<sequence length="118" mass="12611">MGNAVNADPLAVVQAFAKAWDEHDLDAVLALVTEDAAFESARPGVNGSRVVGIDALRAAWSPSFAAASGTFEIEDTFVAGDRVVQMWRYLGGANVVRGLDVLRVRDGRVAEKFGYVKT</sequence>
<organism evidence="2">
    <name type="scientific">freshwater metagenome</name>
    <dbReference type="NCBI Taxonomy" id="449393"/>
    <lineage>
        <taxon>unclassified sequences</taxon>
        <taxon>metagenomes</taxon>
        <taxon>ecological metagenomes</taxon>
    </lineage>
</organism>
<name>A0A6J6U741_9ZZZZ</name>
<evidence type="ECO:0000313" key="2">
    <source>
        <dbReference type="EMBL" id="CAB4754854.1"/>
    </source>
</evidence>
<proteinExistence type="predicted"/>
<dbReference type="InterPro" id="IPR037401">
    <property type="entry name" value="SnoaL-like"/>
</dbReference>
<accession>A0A6J6U741</accession>
<evidence type="ECO:0000259" key="1">
    <source>
        <dbReference type="Pfam" id="PF12680"/>
    </source>
</evidence>
<dbReference type="InterPro" id="IPR032710">
    <property type="entry name" value="NTF2-like_dom_sf"/>
</dbReference>
<dbReference type="Gene3D" id="3.10.450.50">
    <property type="match status" value="1"/>
</dbReference>
<dbReference type="SUPFAM" id="SSF54427">
    <property type="entry name" value="NTF2-like"/>
    <property type="match status" value="1"/>
</dbReference>
<dbReference type="AlphaFoldDB" id="A0A6J6U741"/>
<gene>
    <name evidence="2" type="ORF">UFOPK2754_02027</name>
</gene>